<evidence type="ECO:0000313" key="3">
    <source>
        <dbReference type="Proteomes" id="UP000001401"/>
    </source>
</evidence>
<evidence type="ECO:0000256" key="1">
    <source>
        <dbReference type="SAM" id="Phobius"/>
    </source>
</evidence>
<name>E6TV34_EVAC2</name>
<dbReference type="RefSeq" id="WP_013486958.1">
    <property type="nucleotide sequence ID" value="NC_014829.1"/>
</dbReference>
<keyword evidence="3" id="KW-1185">Reference proteome</keyword>
<dbReference type="Proteomes" id="UP000001401">
    <property type="component" value="Chromosome"/>
</dbReference>
<gene>
    <name evidence="2" type="ordered locus">Bcell_0331</name>
</gene>
<proteinExistence type="predicted"/>
<reference evidence="2" key="1">
    <citation type="submission" date="2010-12" db="EMBL/GenBank/DDBJ databases">
        <title>Complete sequence of Bacillus cellulosilyticus DSM 2522.</title>
        <authorList>
            <consortium name="US DOE Joint Genome Institute"/>
            <person name="Lucas S."/>
            <person name="Copeland A."/>
            <person name="Lapidus A."/>
            <person name="Cheng J.-F."/>
            <person name="Bruce D."/>
            <person name="Goodwin L."/>
            <person name="Pitluck S."/>
            <person name="Chertkov O."/>
            <person name="Detter J.C."/>
            <person name="Han C."/>
            <person name="Tapia R."/>
            <person name="Land M."/>
            <person name="Hauser L."/>
            <person name="Jeffries C."/>
            <person name="Kyrpides N."/>
            <person name="Ivanova N."/>
            <person name="Mikhailova N."/>
            <person name="Brumm P."/>
            <person name="Mead D."/>
            <person name="Woyke T."/>
        </authorList>
    </citation>
    <scope>NUCLEOTIDE SEQUENCE [LARGE SCALE GENOMIC DNA]</scope>
    <source>
        <strain evidence="2">DSM 2522</strain>
    </source>
</reference>
<dbReference type="HOGENOM" id="CLU_211580_1_0_9"/>
<accession>E6TV34</accession>
<keyword evidence="1" id="KW-0812">Transmembrane</keyword>
<dbReference type="KEGG" id="bco:Bcell_0331"/>
<dbReference type="OrthoDB" id="2418411at2"/>
<evidence type="ECO:0008006" key="4">
    <source>
        <dbReference type="Google" id="ProtNLM"/>
    </source>
</evidence>
<sequence length="50" mass="5796">MSKPNLQEKDKPVSEQEEGSLKGTFTFVLFLGSFLVITWFIVFILFLTRI</sequence>
<feature type="transmembrane region" description="Helical" evidence="1">
    <location>
        <begin position="25"/>
        <end position="47"/>
    </location>
</feature>
<organism evidence="2 3">
    <name type="scientific">Evansella cellulosilytica (strain ATCC 21833 / DSM 2522 / FERM P-1141 / JCM 9156 / N-4)</name>
    <name type="common">Bacillus cellulosilyticus</name>
    <dbReference type="NCBI Taxonomy" id="649639"/>
    <lineage>
        <taxon>Bacteria</taxon>
        <taxon>Bacillati</taxon>
        <taxon>Bacillota</taxon>
        <taxon>Bacilli</taxon>
        <taxon>Bacillales</taxon>
        <taxon>Bacillaceae</taxon>
        <taxon>Evansella</taxon>
    </lineage>
</organism>
<keyword evidence="1" id="KW-1133">Transmembrane helix</keyword>
<protein>
    <recommendedName>
        <fullName evidence="4">Cytochrome c oxidase subunit 2A</fullName>
    </recommendedName>
</protein>
<dbReference type="AlphaFoldDB" id="E6TV34"/>
<evidence type="ECO:0000313" key="2">
    <source>
        <dbReference type="EMBL" id="ADU28617.1"/>
    </source>
</evidence>
<keyword evidence="1" id="KW-0472">Membrane</keyword>
<dbReference type="STRING" id="649639.Bcell_0331"/>
<dbReference type="EMBL" id="CP002394">
    <property type="protein sequence ID" value="ADU28617.1"/>
    <property type="molecule type" value="Genomic_DNA"/>
</dbReference>